<evidence type="ECO:0000256" key="1">
    <source>
        <dbReference type="SAM" id="MobiDB-lite"/>
    </source>
</evidence>
<dbReference type="AlphaFoldDB" id="A0A0F9L2Y2"/>
<dbReference type="EMBL" id="LAZR01013415">
    <property type="protein sequence ID" value="KKM22065.1"/>
    <property type="molecule type" value="Genomic_DNA"/>
</dbReference>
<gene>
    <name evidence="2" type="ORF">LCGC14_1629120</name>
</gene>
<accession>A0A0F9L2Y2</accession>
<sequence>MASSIDKIMETFHDIIGYLIGHNSTNSACGINISEQFRPEDNPCLAIPRNINAAFLILLSGENHPRYLEVREYMEELRNDPVWAKSVNFYRDGINLLLDEFQDFYLNNSNAEIVEKLRDRIKQHQESSCPSLEILEGIWSIFHPEVTGILSNKDLRTKSLREKRKIKITGLNSRPVSDVPREVLFTANALLTTPPSGVRFKDLDVSPRLYDALEEVGREDQIFWYDHPVQIGVEPDKNEIIHGLHHLSEALLYEKKAKNVADDAEITCILSASVTHEGLQGIVKEYIEYELGKAHDLPGLKVYLFTEAETSRLIHEILTPAAERYLDDVKKPAVLLREIVGVDGRYGRHYSFLKAIAAFWQVFIDPGKRATFKIDLDQVFPQEQLIKETGKTAFQHLMSPLWGAHGIDSEGNPVHLGMLAGALINERDIASSLFTPDVTYPSSPFKGEDTIFCSKIPQALSTVSEMMTRYTGGFVDGNNSCISRIHVTGGTNGIMIDALRKYRPFTPVFIGRAEDQAYLLSVLFPTGKEPALRYLHKDGFFMRHDKESFTQTAVKAAAIGKIIGDYERTLFFSYYARVLPWGVEKIKEIIDPFTGSFVSPLPLNLAYLRLALKAATFFATNKEEDNYKGLELIKNGTKRLHAVIDEVSTKDRRGRHERAQDASPHAVTRKASEKDRRGLKGCYEREKAAWHIYYDIIDRFEDALKKGDPFAMELKDKANSLVDSIRVVTGNNP</sequence>
<protein>
    <submittedName>
        <fullName evidence="2">Uncharacterized protein</fullName>
    </submittedName>
</protein>
<evidence type="ECO:0000313" key="2">
    <source>
        <dbReference type="EMBL" id="KKM22065.1"/>
    </source>
</evidence>
<feature type="region of interest" description="Disordered" evidence="1">
    <location>
        <begin position="650"/>
        <end position="673"/>
    </location>
</feature>
<organism evidence="2">
    <name type="scientific">marine sediment metagenome</name>
    <dbReference type="NCBI Taxonomy" id="412755"/>
    <lineage>
        <taxon>unclassified sequences</taxon>
        <taxon>metagenomes</taxon>
        <taxon>ecological metagenomes</taxon>
    </lineage>
</organism>
<proteinExistence type="predicted"/>
<comment type="caution">
    <text evidence="2">The sequence shown here is derived from an EMBL/GenBank/DDBJ whole genome shotgun (WGS) entry which is preliminary data.</text>
</comment>
<name>A0A0F9L2Y2_9ZZZZ</name>
<reference evidence="2" key="1">
    <citation type="journal article" date="2015" name="Nature">
        <title>Complex archaea that bridge the gap between prokaryotes and eukaryotes.</title>
        <authorList>
            <person name="Spang A."/>
            <person name="Saw J.H."/>
            <person name="Jorgensen S.L."/>
            <person name="Zaremba-Niedzwiedzka K."/>
            <person name="Martijn J."/>
            <person name="Lind A.E."/>
            <person name="van Eijk R."/>
            <person name="Schleper C."/>
            <person name="Guy L."/>
            <person name="Ettema T.J."/>
        </authorList>
    </citation>
    <scope>NUCLEOTIDE SEQUENCE</scope>
</reference>